<proteinExistence type="predicted"/>
<feature type="compositionally biased region" description="Basic and acidic residues" evidence="1">
    <location>
        <begin position="56"/>
        <end position="67"/>
    </location>
</feature>
<dbReference type="Proteomes" id="UP000285301">
    <property type="component" value="Unassembled WGS sequence"/>
</dbReference>
<gene>
    <name evidence="2" type="ORF">B4U79_05228</name>
</gene>
<dbReference type="OrthoDB" id="10052054at2759"/>
<feature type="region of interest" description="Disordered" evidence="1">
    <location>
        <begin position="44"/>
        <end position="67"/>
    </location>
</feature>
<feature type="non-terminal residue" evidence="2">
    <location>
        <position position="1"/>
    </location>
</feature>
<dbReference type="PANTHER" id="PTHR21010:SF3">
    <property type="entry name" value="DAXX"/>
    <property type="match status" value="1"/>
</dbReference>
<comment type="caution">
    <text evidence="2">The sequence shown here is derived from an EMBL/GenBank/DDBJ whole genome shotgun (WGS) entry which is preliminary data.</text>
</comment>
<evidence type="ECO:0000313" key="2">
    <source>
        <dbReference type="EMBL" id="RWS13325.1"/>
    </source>
</evidence>
<reference evidence="2 3" key="1">
    <citation type="journal article" date="2018" name="Gigascience">
        <title>Genomes of trombidid mites reveal novel predicted allergens and laterally-transferred genes associated with secondary metabolism.</title>
        <authorList>
            <person name="Dong X."/>
            <person name="Chaisiri K."/>
            <person name="Xia D."/>
            <person name="Armstrong S.D."/>
            <person name="Fang Y."/>
            <person name="Donnelly M.J."/>
            <person name="Kadowaki T."/>
            <person name="McGarry J.W."/>
            <person name="Darby A.C."/>
            <person name="Makepeace B.L."/>
        </authorList>
    </citation>
    <scope>NUCLEOTIDE SEQUENCE [LARGE SCALE GENOMIC DNA]</scope>
    <source>
        <strain evidence="2">UoL-WK</strain>
    </source>
</reference>
<evidence type="ECO:0000313" key="3">
    <source>
        <dbReference type="Proteomes" id="UP000285301"/>
    </source>
</evidence>
<sequence>AMIKSVIKLDTQYWILIEIPKQEKQEAANAYVMRCCSVLEKSTNTRFDGKSPTNKQAEEEQKEKERKRLDNMSIAEIEEENKQAINDIYRLLKKYNNMRSVVHELKVAYMDAKLYPFLPRYIMLKDMIKSVLRDPIYVELYQEELMAGT</sequence>
<organism evidence="2 3">
    <name type="scientific">Dinothrombium tinctorium</name>
    <dbReference type="NCBI Taxonomy" id="1965070"/>
    <lineage>
        <taxon>Eukaryota</taxon>
        <taxon>Metazoa</taxon>
        <taxon>Ecdysozoa</taxon>
        <taxon>Arthropoda</taxon>
        <taxon>Chelicerata</taxon>
        <taxon>Arachnida</taxon>
        <taxon>Acari</taxon>
        <taxon>Acariformes</taxon>
        <taxon>Trombidiformes</taxon>
        <taxon>Prostigmata</taxon>
        <taxon>Anystina</taxon>
        <taxon>Parasitengona</taxon>
        <taxon>Trombidioidea</taxon>
        <taxon>Trombidiidae</taxon>
        <taxon>Dinothrombium</taxon>
    </lineage>
</organism>
<accession>A0A443RDG2</accession>
<protein>
    <submittedName>
        <fullName evidence="2">Uncharacterized protein</fullName>
    </submittedName>
</protein>
<dbReference type="PANTHER" id="PTHR21010">
    <property type="entry name" value="AGAP001581-PA"/>
    <property type="match status" value="1"/>
</dbReference>
<dbReference type="AlphaFoldDB" id="A0A443RDG2"/>
<name>A0A443RDG2_9ACAR</name>
<feature type="compositionally biased region" description="Polar residues" evidence="1">
    <location>
        <begin position="44"/>
        <end position="54"/>
    </location>
</feature>
<keyword evidence="3" id="KW-1185">Reference proteome</keyword>
<dbReference type="EMBL" id="NCKU01001025">
    <property type="protein sequence ID" value="RWS13325.1"/>
    <property type="molecule type" value="Genomic_DNA"/>
</dbReference>
<evidence type="ECO:0000256" key="1">
    <source>
        <dbReference type="SAM" id="MobiDB-lite"/>
    </source>
</evidence>